<evidence type="ECO:0000313" key="2">
    <source>
        <dbReference type="Proteomes" id="UP001499854"/>
    </source>
</evidence>
<dbReference type="PANTHER" id="PTHR36221:SF1">
    <property type="entry name" value="DUF742 DOMAIN-CONTAINING PROTEIN"/>
    <property type="match status" value="1"/>
</dbReference>
<gene>
    <name evidence="1" type="ORF">GCM10009838_54850</name>
</gene>
<accession>A0ABP5DSI0</accession>
<comment type="caution">
    <text evidence="1">The sequence shown here is derived from an EMBL/GenBank/DDBJ whole genome shotgun (WGS) entry which is preliminary data.</text>
</comment>
<dbReference type="EMBL" id="BAAAQM010000036">
    <property type="protein sequence ID" value="GAA1985535.1"/>
    <property type="molecule type" value="Genomic_DNA"/>
</dbReference>
<keyword evidence="2" id="KW-1185">Reference proteome</keyword>
<dbReference type="Pfam" id="PF05331">
    <property type="entry name" value="DUF742"/>
    <property type="match status" value="1"/>
</dbReference>
<proteinExistence type="predicted"/>
<organism evidence="1 2">
    <name type="scientific">Catenulispora subtropica</name>
    <dbReference type="NCBI Taxonomy" id="450798"/>
    <lineage>
        <taxon>Bacteria</taxon>
        <taxon>Bacillati</taxon>
        <taxon>Actinomycetota</taxon>
        <taxon>Actinomycetes</taxon>
        <taxon>Catenulisporales</taxon>
        <taxon>Catenulisporaceae</taxon>
        <taxon>Catenulispora</taxon>
    </lineage>
</organism>
<evidence type="ECO:0000313" key="1">
    <source>
        <dbReference type="EMBL" id="GAA1985535.1"/>
    </source>
</evidence>
<dbReference type="PANTHER" id="PTHR36221">
    <property type="entry name" value="DUF742 DOMAIN-CONTAINING PROTEIN"/>
    <property type="match status" value="1"/>
</dbReference>
<dbReference type="RefSeq" id="WP_344660006.1">
    <property type="nucleotide sequence ID" value="NZ_BAAAQM010000036.1"/>
</dbReference>
<protein>
    <submittedName>
        <fullName evidence="1">DUF742 domain-containing protein</fullName>
    </submittedName>
</protein>
<dbReference type="Proteomes" id="UP001499854">
    <property type="component" value="Unassembled WGS sequence"/>
</dbReference>
<dbReference type="InterPro" id="IPR007995">
    <property type="entry name" value="DUF742"/>
</dbReference>
<name>A0ABP5DSI0_9ACTN</name>
<reference evidence="2" key="1">
    <citation type="journal article" date="2019" name="Int. J. Syst. Evol. Microbiol.">
        <title>The Global Catalogue of Microorganisms (GCM) 10K type strain sequencing project: providing services to taxonomists for standard genome sequencing and annotation.</title>
        <authorList>
            <consortium name="The Broad Institute Genomics Platform"/>
            <consortium name="The Broad Institute Genome Sequencing Center for Infectious Disease"/>
            <person name="Wu L."/>
            <person name="Ma J."/>
        </authorList>
    </citation>
    <scope>NUCLEOTIDE SEQUENCE [LARGE SCALE GENOMIC DNA]</scope>
    <source>
        <strain evidence="2">JCM 16013</strain>
    </source>
</reference>
<sequence length="118" mass="12868">MSSAHDSSPLVRPYALTRGRTRARYQLPIEALVSTTDNGRARVPGREPEHQRICELCVELKSVAEVAALMRMPLGVVRVLLGDMSDAGLVAIQQPGETDNGQPNLALLERVLIGLRNL</sequence>